<evidence type="ECO:0000313" key="3">
    <source>
        <dbReference type="EMBL" id="JAT77952.1"/>
    </source>
</evidence>
<accession>A0A1D2AFI0</accession>
<dbReference type="NCBIfam" id="TIGR01509">
    <property type="entry name" value="HAD-SF-IA-v3"/>
    <property type="match status" value="1"/>
</dbReference>
<dbReference type="GO" id="GO:0016787">
    <property type="term" value="F:hydrolase activity"/>
    <property type="evidence" value="ECO:0007669"/>
    <property type="project" value="UniProtKB-KW"/>
</dbReference>
<dbReference type="Pfam" id="PF00702">
    <property type="entry name" value="Hydrolase"/>
    <property type="match status" value="1"/>
</dbReference>
<dbReference type="SUPFAM" id="SSF56784">
    <property type="entry name" value="HAD-like"/>
    <property type="match status" value="1"/>
</dbReference>
<gene>
    <name evidence="3" type="ORF">g.100630</name>
</gene>
<feature type="non-terminal residue" evidence="3">
    <location>
        <position position="1"/>
    </location>
</feature>
<dbReference type="GO" id="GO:0046872">
    <property type="term" value="F:metal ion binding"/>
    <property type="evidence" value="ECO:0007669"/>
    <property type="project" value="UniProtKB-KW"/>
</dbReference>
<dbReference type="InterPro" id="IPR006439">
    <property type="entry name" value="HAD-SF_hydro_IA"/>
</dbReference>
<dbReference type="Gene3D" id="3.40.50.1000">
    <property type="entry name" value="HAD superfamily/HAD-like"/>
    <property type="match status" value="1"/>
</dbReference>
<dbReference type="InterPro" id="IPR023214">
    <property type="entry name" value="HAD_sf"/>
</dbReference>
<proteinExistence type="predicted"/>
<evidence type="ECO:0000256" key="1">
    <source>
        <dbReference type="ARBA" id="ARBA00022723"/>
    </source>
</evidence>
<name>A0A1D2AFI0_AUXPR</name>
<dbReference type="PRINTS" id="PR00413">
    <property type="entry name" value="HADHALOGNASE"/>
</dbReference>
<dbReference type="AlphaFoldDB" id="A0A1D2AFI0"/>
<dbReference type="FunFam" id="3.40.50.1000:FF:000036">
    <property type="entry name" value="HAD family hydrolase"/>
    <property type="match status" value="1"/>
</dbReference>
<dbReference type="InterPro" id="IPR044999">
    <property type="entry name" value="CbbY-like"/>
</dbReference>
<dbReference type="SFLD" id="SFLDG01129">
    <property type="entry name" value="C1.5:_HAD__Beta-PGM__Phosphata"/>
    <property type="match status" value="1"/>
</dbReference>
<dbReference type="EMBL" id="GDKF01000670">
    <property type="protein sequence ID" value="JAT77952.1"/>
    <property type="molecule type" value="Transcribed_RNA"/>
</dbReference>
<sequence length="331" mass="35902">DTVIANMARTLPCGVSSQTGVTMHAKAWHGAGCGQSMGRGRTSTAHTWMMRSPARTANLTRLTRPQMQARSAKKADALIFDCDGVIIESEGIHLQAYNATFRDFGLRIEGHSEDAVQWSEPFYEMLQNKIGGGKHKMRYYFEQEGWPASTQDDFSSPPATDAGKQALIDALQDHKTEAYKDIVGNQPIDPRPGVVELFDAARKDGLKVAVCSASTKIAVQYALQNVLGEDRFFSLDAFLAGDDVAEKKPNPAIYKEAAEKLGVDPSACLVIEDSAIGLEAALRAGMRCVITYTHQTASQGFAGAEAVVEDARKLPYTDLVEGKLSGVDDRV</sequence>
<dbReference type="PANTHER" id="PTHR42896">
    <property type="entry name" value="XYLULOSE-1,5-BISPHOSPHATE (XUBP) PHOSPHATASE"/>
    <property type="match status" value="1"/>
</dbReference>
<dbReference type="SFLD" id="SFLDS00003">
    <property type="entry name" value="Haloacid_Dehalogenase"/>
    <property type="match status" value="1"/>
</dbReference>
<dbReference type="InterPro" id="IPR036412">
    <property type="entry name" value="HAD-like_sf"/>
</dbReference>
<protein>
    <submittedName>
        <fullName evidence="3">Uncharacterized protein</fullName>
    </submittedName>
</protein>
<evidence type="ECO:0000256" key="2">
    <source>
        <dbReference type="ARBA" id="ARBA00022801"/>
    </source>
</evidence>
<dbReference type="PANTHER" id="PTHR42896:SF4">
    <property type="entry name" value="OS08G0485900 PROTEIN"/>
    <property type="match status" value="1"/>
</dbReference>
<keyword evidence="2" id="KW-0378">Hydrolase</keyword>
<dbReference type="InterPro" id="IPR023198">
    <property type="entry name" value="PGP-like_dom2"/>
</dbReference>
<keyword evidence="1" id="KW-0479">Metal-binding</keyword>
<reference evidence="3" key="1">
    <citation type="submission" date="2015-08" db="EMBL/GenBank/DDBJ databases">
        <authorList>
            <person name="Babu N.S."/>
            <person name="Beckwith C.J."/>
            <person name="Beseler K.G."/>
            <person name="Brison A."/>
            <person name="Carone J.V."/>
            <person name="Caskin T.P."/>
            <person name="Diamond M."/>
            <person name="Durham M.E."/>
            <person name="Foxe J.M."/>
            <person name="Go M."/>
            <person name="Henderson B.A."/>
            <person name="Jones I.B."/>
            <person name="McGettigan J.A."/>
            <person name="Micheletti S.J."/>
            <person name="Nasrallah M.E."/>
            <person name="Ortiz D."/>
            <person name="Piller C.R."/>
            <person name="Privatt S.R."/>
            <person name="Schneider S.L."/>
            <person name="Sharp S."/>
            <person name="Smith T.C."/>
            <person name="Stanton J.D."/>
            <person name="Ullery H.E."/>
            <person name="Wilson R.J."/>
            <person name="Serrano M.G."/>
            <person name="Buck G."/>
            <person name="Lee V."/>
            <person name="Wang Y."/>
            <person name="Carvalho R."/>
            <person name="Voegtly L."/>
            <person name="Shi R."/>
            <person name="Duckworth R."/>
            <person name="Johnson A."/>
            <person name="Loviza R."/>
            <person name="Walstead R."/>
            <person name="Shah Z."/>
            <person name="Kiflezghi M."/>
            <person name="Wade K."/>
            <person name="Ball S.L."/>
            <person name="Bradley K.W."/>
            <person name="Asai D.J."/>
            <person name="Bowman C.A."/>
            <person name="Russell D.A."/>
            <person name="Pope W.H."/>
            <person name="Jacobs-Sera D."/>
            <person name="Hendrix R.W."/>
            <person name="Hatfull G.F."/>
        </authorList>
    </citation>
    <scope>NUCLEOTIDE SEQUENCE</scope>
</reference>
<organism evidence="3">
    <name type="scientific">Auxenochlorella protothecoides</name>
    <name type="common">Green microalga</name>
    <name type="synonym">Chlorella protothecoides</name>
    <dbReference type="NCBI Taxonomy" id="3075"/>
    <lineage>
        <taxon>Eukaryota</taxon>
        <taxon>Viridiplantae</taxon>
        <taxon>Chlorophyta</taxon>
        <taxon>core chlorophytes</taxon>
        <taxon>Trebouxiophyceae</taxon>
        <taxon>Chlorellales</taxon>
        <taxon>Chlorellaceae</taxon>
        <taxon>Auxenochlorella</taxon>
    </lineage>
</organism>
<dbReference type="Gene3D" id="1.10.150.240">
    <property type="entry name" value="Putative phosphatase, domain 2"/>
    <property type="match status" value="1"/>
</dbReference>